<dbReference type="AlphaFoldDB" id="A0A9N9NBX5"/>
<feature type="non-terminal residue" evidence="1">
    <location>
        <position position="83"/>
    </location>
</feature>
<organism evidence="1 2">
    <name type="scientific">Racocetra fulgida</name>
    <dbReference type="NCBI Taxonomy" id="60492"/>
    <lineage>
        <taxon>Eukaryota</taxon>
        <taxon>Fungi</taxon>
        <taxon>Fungi incertae sedis</taxon>
        <taxon>Mucoromycota</taxon>
        <taxon>Glomeromycotina</taxon>
        <taxon>Glomeromycetes</taxon>
        <taxon>Diversisporales</taxon>
        <taxon>Gigasporaceae</taxon>
        <taxon>Racocetra</taxon>
    </lineage>
</organism>
<dbReference type="OrthoDB" id="2477105at2759"/>
<proteinExistence type="predicted"/>
<dbReference type="EMBL" id="CAJVPZ010025685">
    <property type="protein sequence ID" value="CAG8723279.1"/>
    <property type="molecule type" value="Genomic_DNA"/>
</dbReference>
<evidence type="ECO:0000313" key="2">
    <source>
        <dbReference type="Proteomes" id="UP000789396"/>
    </source>
</evidence>
<accession>A0A9N9NBX5</accession>
<protein>
    <submittedName>
        <fullName evidence="1">8271_t:CDS:1</fullName>
    </submittedName>
</protein>
<evidence type="ECO:0000313" key="1">
    <source>
        <dbReference type="EMBL" id="CAG8723279.1"/>
    </source>
</evidence>
<sequence>KGKSIGHIIKLLETPESSSSFLMDMDSNLPSPLLVKIAMKINKFNDYSSTDKKLIKVEECRQFGEMLGNTICNEHKDIEKNRN</sequence>
<keyword evidence="2" id="KW-1185">Reference proteome</keyword>
<feature type="non-terminal residue" evidence="1">
    <location>
        <position position="1"/>
    </location>
</feature>
<gene>
    <name evidence="1" type="ORF">RFULGI_LOCUS11607</name>
</gene>
<name>A0A9N9NBX5_9GLOM</name>
<dbReference type="Proteomes" id="UP000789396">
    <property type="component" value="Unassembled WGS sequence"/>
</dbReference>
<comment type="caution">
    <text evidence="1">The sequence shown here is derived from an EMBL/GenBank/DDBJ whole genome shotgun (WGS) entry which is preliminary data.</text>
</comment>
<reference evidence="1" key="1">
    <citation type="submission" date="2021-06" db="EMBL/GenBank/DDBJ databases">
        <authorList>
            <person name="Kallberg Y."/>
            <person name="Tangrot J."/>
            <person name="Rosling A."/>
        </authorList>
    </citation>
    <scope>NUCLEOTIDE SEQUENCE</scope>
    <source>
        <strain evidence="1">IN212</strain>
    </source>
</reference>